<accession>A0A1F7X6R5</accession>
<keyword evidence="3" id="KW-0489">Methyltransferase</keyword>
<feature type="domain" description="C-methyltransferase" evidence="2">
    <location>
        <begin position="257"/>
        <end position="415"/>
    </location>
</feature>
<dbReference type="AlphaFoldDB" id="A0A1F7X6R5"/>
<dbReference type="Gene3D" id="3.40.50.150">
    <property type="entry name" value="Vaccinia Virus protein VP39"/>
    <property type="match status" value="1"/>
</dbReference>
<dbReference type="Pfam" id="PF08484">
    <property type="entry name" value="Methyltransf_14"/>
    <property type="match status" value="1"/>
</dbReference>
<dbReference type="STRING" id="1802481.A2W13_03780"/>
<evidence type="ECO:0000313" key="3">
    <source>
        <dbReference type="EMBL" id="OGM10770.1"/>
    </source>
</evidence>
<dbReference type="InterPro" id="IPR038576">
    <property type="entry name" value="Methyltransf_Zn-bd_dom_put_sf"/>
</dbReference>
<dbReference type="Gene3D" id="3.40.50.720">
    <property type="entry name" value="NAD(P)-binding Rossmann-like Domain"/>
    <property type="match status" value="1"/>
</dbReference>
<dbReference type="GO" id="GO:0008168">
    <property type="term" value="F:methyltransferase activity"/>
    <property type="evidence" value="ECO:0007669"/>
    <property type="project" value="UniProtKB-KW"/>
</dbReference>
<name>A0A1F7X6R5_9BACT</name>
<dbReference type="Pfam" id="PF08421">
    <property type="entry name" value="Methyltransf_13"/>
    <property type="match status" value="1"/>
</dbReference>
<keyword evidence="3" id="KW-0808">Transferase</keyword>
<reference evidence="3 4" key="1">
    <citation type="journal article" date="2016" name="Nat. Commun.">
        <title>Thousands of microbial genomes shed light on interconnected biogeochemical processes in an aquifer system.</title>
        <authorList>
            <person name="Anantharaman K."/>
            <person name="Brown C.T."/>
            <person name="Hug L.A."/>
            <person name="Sharon I."/>
            <person name="Castelle C.J."/>
            <person name="Probst A.J."/>
            <person name="Thomas B.C."/>
            <person name="Singh A."/>
            <person name="Wilkins M.J."/>
            <person name="Karaoz U."/>
            <person name="Brodie E.L."/>
            <person name="Williams K.H."/>
            <person name="Hubbard S.S."/>
            <person name="Banfield J.F."/>
        </authorList>
    </citation>
    <scope>NUCLEOTIDE SEQUENCE [LARGE SCALE GENOMIC DNA]</scope>
</reference>
<dbReference type="InterPro" id="IPR029063">
    <property type="entry name" value="SAM-dependent_MTases_sf"/>
</dbReference>
<comment type="caution">
    <text evidence="3">The sequence shown here is derived from an EMBL/GenBank/DDBJ whole genome shotgun (WGS) entry which is preliminary data.</text>
</comment>
<feature type="domain" description="Methyltransferase putative zinc binding" evidence="1">
    <location>
        <begin position="12"/>
        <end position="76"/>
    </location>
</feature>
<organism evidence="3 4">
    <name type="scientific">Candidatus Woesebacteria bacterium RBG_16_36_11</name>
    <dbReference type="NCBI Taxonomy" id="1802481"/>
    <lineage>
        <taxon>Bacteria</taxon>
        <taxon>Candidatus Woeseibacteriota</taxon>
    </lineage>
</organism>
<dbReference type="Proteomes" id="UP000178533">
    <property type="component" value="Unassembled WGS sequence"/>
</dbReference>
<evidence type="ECO:0000259" key="2">
    <source>
        <dbReference type="Pfam" id="PF08484"/>
    </source>
</evidence>
<proteinExistence type="predicted"/>
<dbReference type="EMBL" id="MGFT01000035">
    <property type="protein sequence ID" value="OGM10770.1"/>
    <property type="molecule type" value="Genomic_DNA"/>
</dbReference>
<protein>
    <submittedName>
        <fullName evidence="3">Methyltransferase</fullName>
    </submittedName>
</protein>
<dbReference type="InterPro" id="IPR013691">
    <property type="entry name" value="MeTrfase_14"/>
</dbReference>
<dbReference type="SUPFAM" id="SSF53335">
    <property type="entry name" value="S-adenosyl-L-methionine-dependent methyltransferases"/>
    <property type="match status" value="1"/>
</dbReference>
<evidence type="ECO:0000259" key="1">
    <source>
        <dbReference type="Pfam" id="PF08421"/>
    </source>
</evidence>
<dbReference type="InterPro" id="IPR013630">
    <property type="entry name" value="Methyltransf_Zn-bd_dom_put"/>
</dbReference>
<gene>
    <name evidence="3" type="ORF">A2W13_03780</name>
</gene>
<dbReference type="Pfam" id="PF13489">
    <property type="entry name" value="Methyltransf_23"/>
    <property type="match status" value="1"/>
</dbReference>
<evidence type="ECO:0000313" key="4">
    <source>
        <dbReference type="Proteomes" id="UP000178533"/>
    </source>
</evidence>
<dbReference type="GO" id="GO:0032259">
    <property type="term" value="P:methylation"/>
    <property type="evidence" value="ECO:0007669"/>
    <property type="project" value="UniProtKB-KW"/>
</dbReference>
<sequence>MKYKVYKKISKCRICGNSNLKRVINLGRMGLTGIFPSQTSKILTGPLEVVKCVKSGPDKVCGLVQLRHSYNQKIIYGKNYGYRSGLNRSMIDHLHELVENLSKYVSYKDSDMIIDIGSNDGTMLNFFPKNKKLKLVGIDPTAKKFKKYYSPTIKVIPEIFSVTAIKKYFGNKKTKVVATIAMFYDLENPLAFAQEVEEILLDDGIWVMEQSYLPLMIKVNAYDTICHEHLEYYRLKQIKWICDNVGLKIIDIETNDTNGGSFKLILAKKESKLKENHTKINNLLKKEISEKIDQMQTYKNFRKDIIKHKRGLRKIINKLEKENKKIFGYGASTKGNVMLQYCGITAEKIPLIAEVNEDKFGHFTPCTNIPIIDEKKAHELKPDYFLVLPWHFKNNIIAKEKNFLKKGGHLIFPLPKIEII</sequence>
<dbReference type="Gene3D" id="6.20.50.110">
    <property type="entry name" value="Methyltransferase, zinc-binding domain"/>
    <property type="match status" value="1"/>
</dbReference>